<dbReference type="PROSITE" id="PS00088">
    <property type="entry name" value="SOD_MN"/>
    <property type="match status" value="1"/>
</dbReference>
<evidence type="ECO:0000259" key="8">
    <source>
        <dbReference type="Pfam" id="PF02777"/>
    </source>
</evidence>
<dbReference type="InterPro" id="IPR019833">
    <property type="entry name" value="Mn/Fe_SOD_BS"/>
</dbReference>
<feature type="domain" description="Manganese/iron superoxide dismutase N-terminal" evidence="7">
    <location>
        <begin position="4"/>
        <end position="85"/>
    </location>
</feature>
<keyword evidence="10" id="KW-1185">Reference proteome</keyword>
<feature type="binding site" evidence="5">
    <location>
        <position position="29"/>
    </location>
    <ligand>
        <name>Mn(2+)</name>
        <dbReference type="ChEBI" id="CHEBI:29035"/>
    </ligand>
</feature>
<dbReference type="GO" id="GO:0004784">
    <property type="term" value="F:superoxide dismutase activity"/>
    <property type="evidence" value="ECO:0007669"/>
    <property type="project" value="UniProtKB-EC"/>
</dbReference>
<dbReference type="FunFam" id="1.10.287.990:FF:000001">
    <property type="entry name" value="Superoxide dismutase"/>
    <property type="match status" value="1"/>
</dbReference>
<keyword evidence="3 5" id="KW-0479">Metal-binding</keyword>
<sequence length="210" mass="23547">MAEKYVLPDLPYDYAALEPHISARIMELHHDKHHATYVAGANTAIEKMEEAREKGDFANIGKLSKDLAFNLGGHTNHSVFWTNLSPEGGDKPTGELAAAIDEFFGSFDGFREHFTNVATTIQGSGWAILAWDTVGKRLVIEQLYDQQGNISVGLIPVLQLDMWEHAFYLDYQNVKGDYVKAFWNIVNWADVQERFARATSQTKGLIISEA</sequence>
<evidence type="ECO:0000313" key="10">
    <source>
        <dbReference type="Proteomes" id="UP000516421"/>
    </source>
</evidence>
<evidence type="ECO:0000259" key="7">
    <source>
        <dbReference type="Pfam" id="PF00081"/>
    </source>
</evidence>
<dbReference type="AlphaFoldDB" id="A0A7H2BJE5"/>
<dbReference type="SUPFAM" id="SSF54719">
    <property type="entry name" value="Fe,Mn superoxide dismutase (SOD), C-terminal domain"/>
    <property type="match status" value="1"/>
</dbReference>
<comment type="catalytic activity">
    <reaction evidence="6">
        <text>2 superoxide + 2 H(+) = H2O2 + O2</text>
        <dbReference type="Rhea" id="RHEA:20696"/>
        <dbReference type="ChEBI" id="CHEBI:15378"/>
        <dbReference type="ChEBI" id="CHEBI:15379"/>
        <dbReference type="ChEBI" id="CHEBI:16240"/>
        <dbReference type="ChEBI" id="CHEBI:18421"/>
        <dbReference type="EC" id="1.15.1.1"/>
    </reaction>
</comment>
<comment type="function">
    <text evidence="6">Destroys radicals which are normally produced within the cells and which are toxic to biological systems.</text>
</comment>
<proteinExistence type="inferred from homology"/>
<evidence type="ECO:0000313" key="9">
    <source>
        <dbReference type="EMBL" id="QNV39791.1"/>
    </source>
</evidence>
<comment type="similarity">
    <text evidence="1 6">Belongs to the iron/manganese superoxide dismutase family.</text>
</comment>
<dbReference type="Proteomes" id="UP000516421">
    <property type="component" value="Chromosome"/>
</dbReference>
<dbReference type="InterPro" id="IPR036324">
    <property type="entry name" value="Mn/Fe_SOD_N_sf"/>
</dbReference>
<name>A0A7H2BJE5_9MICC</name>
<evidence type="ECO:0000256" key="1">
    <source>
        <dbReference type="ARBA" id="ARBA00008714"/>
    </source>
</evidence>
<evidence type="ECO:0000256" key="5">
    <source>
        <dbReference type="PIRSR" id="PIRSR000349-1"/>
    </source>
</evidence>
<dbReference type="InterPro" id="IPR050265">
    <property type="entry name" value="Fe/Mn_Superoxide_Dismutase"/>
</dbReference>
<protein>
    <recommendedName>
        <fullName evidence="2 6">Superoxide dismutase</fullName>
        <ecNumber evidence="2 6">1.15.1.1</ecNumber>
    </recommendedName>
</protein>
<dbReference type="Gene3D" id="3.55.40.20">
    <property type="entry name" value="Iron/manganese superoxide dismutase, C-terminal domain"/>
    <property type="match status" value="1"/>
</dbReference>
<dbReference type="Pfam" id="PF02777">
    <property type="entry name" value="Sod_Fe_C"/>
    <property type="match status" value="1"/>
</dbReference>
<dbReference type="PIRSF" id="PIRSF000349">
    <property type="entry name" value="SODismutase"/>
    <property type="match status" value="1"/>
</dbReference>
<dbReference type="FunFam" id="3.55.40.20:FF:000004">
    <property type="entry name" value="Superoxide dismutase [Fe]"/>
    <property type="match status" value="1"/>
</dbReference>
<dbReference type="PANTHER" id="PTHR11404">
    <property type="entry name" value="SUPEROXIDE DISMUTASE 2"/>
    <property type="match status" value="1"/>
</dbReference>
<reference evidence="9 10" key="1">
    <citation type="submission" date="2020-09" db="EMBL/GenBank/DDBJ databases">
        <title>Investigation of environmental microbe.</title>
        <authorList>
            <person name="Ou Y."/>
            <person name="Kang Q."/>
        </authorList>
    </citation>
    <scope>NUCLEOTIDE SEQUENCE [LARGE SCALE GENOMIC DNA]</scope>
    <source>
        <strain evidence="9 10">KJZ-9</strain>
    </source>
</reference>
<dbReference type="EC" id="1.15.1.1" evidence="2 6"/>
<keyword evidence="4 6" id="KW-0560">Oxidoreductase</keyword>
<dbReference type="RefSeq" id="WP_145177241.1">
    <property type="nucleotide sequence ID" value="NZ_CP061538.1"/>
</dbReference>
<feature type="binding site" evidence="5">
    <location>
        <position position="77"/>
    </location>
    <ligand>
        <name>Mn(2+)</name>
        <dbReference type="ChEBI" id="CHEBI:29035"/>
    </ligand>
</feature>
<accession>A0A7H2BJE5</accession>
<dbReference type="SUPFAM" id="SSF46609">
    <property type="entry name" value="Fe,Mn superoxide dismutase (SOD), N-terminal domain"/>
    <property type="match status" value="1"/>
</dbReference>
<dbReference type="PANTHER" id="PTHR11404:SF6">
    <property type="entry name" value="SUPEROXIDE DISMUTASE [MN], MITOCHONDRIAL"/>
    <property type="match status" value="1"/>
</dbReference>
<feature type="domain" description="Manganese/iron superoxide dismutase C-terminal" evidence="8">
    <location>
        <begin position="92"/>
        <end position="194"/>
    </location>
</feature>
<evidence type="ECO:0000256" key="3">
    <source>
        <dbReference type="ARBA" id="ARBA00022723"/>
    </source>
</evidence>
<dbReference type="KEGG" id="rama:IDM48_10650"/>
<dbReference type="GO" id="GO:0046872">
    <property type="term" value="F:metal ion binding"/>
    <property type="evidence" value="ECO:0007669"/>
    <property type="project" value="UniProtKB-KW"/>
</dbReference>
<evidence type="ECO:0000256" key="4">
    <source>
        <dbReference type="ARBA" id="ARBA00023002"/>
    </source>
</evidence>
<dbReference type="Gene3D" id="1.10.287.990">
    <property type="entry name" value="Fe,Mn superoxide dismutase (SOD) domain"/>
    <property type="match status" value="1"/>
</dbReference>
<evidence type="ECO:0000256" key="2">
    <source>
        <dbReference type="ARBA" id="ARBA00012682"/>
    </source>
</evidence>
<dbReference type="InterPro" id="IPR001189">
    <property type="entry name" value="Mn/Fe_SOD"/>
</dbReference>
<gene>
    <name evidence="9" type="ORF">IDM48_10650</name>
</gene>
<dbReference type="PRINTS" id="PR01703">
    <property type="entry name" value="MNSODISMTASE"/>
</dbReference>
<feature type="binding site" evidence="5">
    <location>
        <position position="165"/>
    </location>
    <ligand>
        <name>Mn(2+)</name>
        <dbReference type="ChEBI" id="CHEBI:29035"/>
    </ligand>
</feature>
<feature type="binding site" evidence="5">
    <location>
        <position position="161"/>
    </location>
    <ligand>
        <name>Mn(2+)</name>
        <dbReference type="ChEBI" id="CHEBI:29035"/>
    </ligand>
</feature>
<organism evidence="9 10">
    <name type="scientific">Rothia amarae</name>
    <dbReference type="NCBI Taxonomy" id="169480"/>
    <lineage>
        <taxon>Bacteria</taxon>
        <taxon>Bacillati</taxon>
        <taxon>Actinomycetota</taxon>
        <taxon>Actinomycetes</taxon>
        <taxon>Micrococcales</taxon>
        <taxon>Micrococcaceae</taxon>
        <taxon>Rothia</taxon>
    </lineage>
</organism>
<dbReference type="Pfam" id="PF00081">
    <property type="entry name" value="Sod_Fe_N"/>
    <property type="match status" value="1"/>
</dbReference>
<dbReference type="InterPro" id="IPR019832">
    <property type="entry name" value="Mn/Fe_SOD_C"/>
</dbReference>
<dbReference type="InterPro" id="IPR019831">
    <property type="entry name" value="Mn/Fe_SOD_N"/>
</dbReference>
<evidence type="ECO:0000256" key="6">
    <source>
        <dbReference type="RuleBase" id="RU000414"/>
    </source>
</evidence>
<dbReference type="InterPro" id="IPR036314">
    <property type="entry name" value="SOD_C_sf"/>
</dbReference>
<dbReference type="EMBL" id="CP061538">
    <property type="protein sequence ID" value="QNV39791.1"/>
    <property type="molecule type" value="Genomic_DNA"/>
</dbReference>